<dbReference type="GO" id="GO:0046872">
    <property type="term" value="F:metal ion binding"/>
    <property type="evidence" value="ECO:0007669"/>
    <property type="project" value="InterPro"/>
</dbReference>
<reference evidence="2 3" key="1">
    <citation type="submission" date="2017-03" db="EMBL/GenBank/DDBJ databases">
        <title>Draft genome sequence of Streptomyces scabrisporus NF3, endophyte isolated from Amphipterygium adstringens.</title>
        <authorList>
            <person name="Vazquez M."/>
            <person name="Ceapa C.D."/>
            <person name="Rodriguez Luna D."/>
            <person name="Sanchez Esquivel S."/>
        </authorList>
    </citation>
    <scope>NUCLEOTIDE SEQUENCE [LARGE SCALE GENOMIC DNA]</scope>
    <source>
        <strain evidence="2 3">NF3</strain>
    </source>
</reference>
<evidence type="ECO:0000259" key="1">
    <source>
        <dbReference type="Pfam" id="PF11716"/>
    </source>
</evidence>
<dbReference type="InterPro" id="IPR017517">
    <property type="entry name" value="Maleyloyr_isom"/>
</dbReference>
<dbReference type="NCBIfam" id="TIGR03086">
    <property type="entry name" value="TIGR03086 family metal-binding protein"/>
    <property type="match status" value="1"/>
</dbReference>
<dbReference type="InterPro" id="IPR034660">
    <property type="entry name" value="DinB/YfiT-like"/>
</dbReference>
<dbReference type="NCBIfam" id="TIGR03083">
    <property type="entry name" value="maleylpyruvate isomerase family mycothiol-dependent enzyme"/>
    <property type="match status" value="1"/>
</dbReference>
<dbReference type="SUPFAM" id="SSF109854">
    <property type="entry name" value="DinB/YfiT-like putative metalloenzymes"/>
    <property type="match status" value="1"/>
</dbReference>
<proteinExistence type="predicted"/>
<dbReference type="AlphaFoldDB" id="A0A1T3NYN9"/>
<sequence length="192" mass="20670">MNIHHLFVEAAAEADRIAHGVAPAPAAGPTPCTDYDLRALINHWVVFTSHGLEHRALRRELSEDLIARDFVAEPDWADAYAAQLGRGVAAWADPAVWEGEIAFGGGGTMPAPEIAAMLLAELVLHGWDVARATGQDYRASTELGEGIEAVVANYAQMYREYAGFAEEVPGFADATAFERALAASGRDPRWTP</sequence>
<dbReference type="RefSeq" id="WP_078976127.1">
    <property type="nucleotide sequence ID" value="NZ_MWQN01000001.1"/>
</dbReference>
<dbReference type="InterPro" id="IPR024344">
    <property type="entry name" value="MDMPI_metal-binding"/>
</dbReference>
<comment type="caution">
    <text evidence="2">The sequence shown here is derived from an EMBL/GenBank/DDBJ whole genome shotgun (WGS) entry which is preliminary data.</text>
</comment>
<dbReference type="EMBL" id="MWQN01000001">
    <property type="protein sequence ID" value="OPC81855.1"/>
    <property type="molecule type" value="Genomic_DNA"/>
</dbReference>
<dbReference type="Proteomes" id="UP000190037">
    <property type="component" value="Unassembled WGS sequence"/>
</dbReference>
<keyword evidence="3" id="KW-1185">Reference proteome</keyword>
<evidence type="ECO:0000313" key="2">
    <source>
        <dbReference type="EMBL" id="OPC81855.1"/>
    </source>
</evidence>
<gene>
    <name evidence="2" type="ORF">B4N89_13730</name>
</gene>
<protein>
    <submittedName>
        <fullName evidence="2">TIGR03086 family protein</fullName>
    </submittedName>
</protein>
<organism evidence="2 3">
    <name type="scientific">Embleya scabrispora</name>
    <dbReference type="NCBI Taxonomy" id="159449"/>
    <lineage>
        <taxon>Bacteria</taxon>
        <taxon>Bacillati</taxon>
        <taxon>Actinomycetota</taxon>
        <taxon>Actinomycetes</taxon>
        <taxon>Kitasatosporales</taxon>
        <taxon>Streptomycetaceae</taxon>
        <taxon>Embleya</taxon>
    </lineage>
</organism>
<evidence type="ECO:0000313" key="3">
    <source>
        <dbReference type="Proteomes" id="UP000190037"/>
    </source>
</evidence>
<dbReference type="OrthoDB" id="5185819at2"/>
<accession>A0A1T3NYN9</accession>
<dbReference type="InterPro" id="IPR017520">
    <property type="entry name" value="CHP03086"/>
</dbReference>
<dbReference type="Gene3D" id="1.20.120.450">
    <property type="entry name" value="dinb family like domain"/>
    <property type="match status" value="1"/>
</dbReference>
<name>A0A1T3NYN9_9ACTN</name>
<feature type="domain" description="Mycothiol-dependent maleylpyruvate isomerase metal-binding" evidence="1">
    <location>
        <begin position="9"/>
        <end position="130"/>
    </location>
</feature>
<dbReference type="STRING" id="159449.B4N89_13730"/>
<dbReference type="Pfam" id="PF11716">
    <property type="entry name" value="MDMPI_N"/>
    <property type="match status" value="1"/>
</dbReference>